<name>A0A0B2VE00_TOXCA</name>
<feature type="domain" description="CMP/dCMP-type deaminase" evidence="4">
    <location>
        <begin position="232"/>
        <end position="356"/>
    </location>
</feature>
<protein>
    <submittedName>
        <fullName evidence="5">Putative inactive tRNA-specific adenosine deaminase-like protein 3</fullName>
    </submittedName>
</protein>
<dbReference type="Gene3D" id="3.40.140.10">
    <property type="entry name" value="Cytidine Deaminase, domain 2"/>
    <property type="match status" value="1"/>
</dbReference>
<dbReference type="GO" id="GO:0005634">
    <property type="term" value="C:nucleus"/>
    <property type="evidence" value="ECO:0007669"/>
    <property type="project" value="TreeGrafter"/>
</dbReference>
<keyword evidence="6" id="KW-1185">Reference proteome</keyword>
<evidence type="ECO:0000256" key="1">
    <source>
        <dbReference type="ARBA" id="ARBA00022694"/>
    </source>
</evidence>
<dbReference type="GO" id="GO:0005737">
    <property type="term" value="C:cytoplasm"/>
    <property type="evidence" value="ECO:0007669"/>
    <property type="project" value="TreeGrafter"/>
</dbReference>
<evidence type="ECO:0000313" key="5">
    <source>
        <dbReference type="EMBL" id="KHN79652.1"/>
    </source>
</evidence>
<evidence type="ECO:0000313" key="6">
    <source>
        <dbReference type="Proteomes" id="UP000031036"/>
    </source>
</evidence>
<feature type="compositionally biased region" description="Polar residues" evidence="3">
    <location>
        <begin position="73"/>
        <end position="87"/>
    </location>
</feature>
<dbReference type="STRING" id="6265.A0A0B2VE00"/>
<dbReference type="InterPro" id="IPR016193">
    <property type="entry name" value="Cytidine_deaminase-like"/>
</dbReference>
<dbReference type="InterPro" id="IPR002125">
    <property type="entry name" value="CMP_dCMP_dom"/>
</dbReference>
<dbReference type="OrthoDB" id="3180714at2759"/>
<gene>
    <name evidence="5" type="primary">adat3</name>
    <name evidence="5" type="ORF">Tcan_11790</name>
</gene>
<dbReference type="CDD" id="cd01285">
    <property type="entry name" value="nucleoside_deaminase"/>
    <property type="match status" value="1"/>
</dbReference>
<keyword evidence="1" id="KW-0819">tRNA processing</keyword>
<dbReference type="Pfam" id="PF00383">
    <property type="entry name" value="dCMP_cyt_deam_1"/>
    <property type="match status" value="1"/>
</dbReference>
<comment type="caution">
    <text evidence="5">The sequence shown here is derived from an EMBL/GenBank/DDBJ whole genome shotgun (WGS) entry which is preliminary data.</text>
</comment>
<dbReference type="EMBL" id="JPKZ01001879">
    <property type="protein sequence ID" value="KHN79652.1"/>
    <property type="molecule type" value="Genomic_DNA"/>
</dbReference>
<dbReference type="OMA" id="SINHHYE"/>
<dbReference type="SUPFAM" id="SSF53927">
    <property type="entry name" value="Cytidine deaminase-like"/>
    <property type="match status" value="1"/>
</dbReference>
<accession>A0A0B2VE00</accession>
<reference evidence="5 6" key="1">
    <citation type="submission" date="2014-11" db="EMBL/GenBank/DDBJ databases">
        <title>Genetic blueprint of the zoonotic pathogen Toxocara canis.</title>
        <authorList>
            <person name="Zhu X.-Q."/>
            <person name="Korhonen P.K."/>
            <person name="Cai H."/>
            <person name="Young N.D."/>
            <person name="Nejsum P."/>
            <person name="von Samson-Himmelstjerna G."/>
            <person name="Boag P.R."/>
            <person name="Tan P."/>
            <person name="Li Q."/>
            <person name="Min J."/>
            <person name="Yang Y."/>
            <person name="Wang X."/>
            <person name="Fang X."/>
            <person name="Hall R.S."/>
            <person name="Hofmann A."/>
            <person name="Sternberg P.W."/>
            <person name="Jex A.R."/>
            <person name="Gasser R.B."/>
        </authorList>
    </citation>
    <scope>NUCLEOTIDE SEQUENCE [LARGE SCALE GENOMIC DNA]</scope>
    <source>
        <strain evidence="5">PN_DK_2014</strain>
    </source>
</reference>
<dbReference type="GO" id="GO:0008033">
    <property type="term" value="P:tRNA processing"/>
    <property type="evidence" value="ECO:0007669"/>
    <property type="project" value="UniProtKB-KW"/>
</dbReference>
<dbReference type="GO" id="GO:0052717">
    <property type="term" value="F:tRNA-specific adenosine-34 deaminase activity"/>
    <property type="evidence" value="ECO:0007669"/>
    <property type="project" value="TreeGrafter"/>
</dbReference>
<feature type="region of interest" description="Disordered" evidence="3">
    <location>
        <begin position="73"/>
        <end position="93"/>
    </location>
</feature>
<organism evidence="5 6">
    <name type="scientific">Toxocara canis</name>
    <name type="common">Canine roundworm</name>
    <dbReference type="NCBI Taxonomy" id="6265"/>
    <lineage>
        <taxon>Eukaryota</taxon>
        <taxon>Metazoa</taxon>
        <taxon>Ecdysozoa</taxon>
        <taxon>Nematoda</taxon>
        <taxon>Chromadorea</taxon>
        <taxon>Rhabditida</taxon>
        <taxon>Spirurina</taxon>
        <taxon>Ascaridomorpha</taxon>
        <taxon>Ascaridoidea</taxon>
        <taxon>Toxocaridae</taxon>
        <taxon>Toxocara</taxon>
    </lineage>
</organism>
<proteinExistence type="inferred from homology"/>
<dbReference type="PANTHER" id="PTHR11079">
    <property type="entry name" value="CYTOSINE DEAMINASE FAMILY MEMBER"/>
    <property type="match status" value="1"/>
</dbReference>
<sequence length="362" mass="40975">MIAQKQLTRRIREIGSTLRTRVERTSVVRDQRRSQVTMIGFKDYRFGEGRSNFNRLIILFCILRGLTMTASTATDTGSNCSTSSEGSLESPPLKRAKERSFRIVPILREDICAEELPLESYFVLRVSDPRTIGPVLKLLPTMPNSADHLKRIKDGRILVQPSNVPLSENLLISIRDLLQGEPLIETVQVPAKKPFTRRQFEWAKQRWPTGFHPNKEAEALLNGTFFNALEKRKIFEFYLRAEKIGNGNAGCVIVDLMGNVVAESGVRPKPLGHAVMSAVADLCESHRTQGSDVLQYLGTGFDVYLTHEPCSMCAMALVHFRVGRVFFGKSNSKGGALESSWRIQEEKRLNHHYRVFRIDEIE</sequence>
<dbReference type="PANTHER" id="PTHR11079:SF156">
    <property type="entry name" value="INACTIVE TRNA-SPECIFIC ADENOSINE DEAMINASE-LIKE PROTEIN 3-RELATED"/>
    <property type="match status" value="1"/>
</dbReference>
<dbReference type="PROSITE" id="PS51747">
    <property type="entry name" value="CYT_DCMP_DEAMINASES_2"/>
    <property type="match status" value="1"/>
</dbReference>
<dbReference type="AlphaFoldDB" id="A0A0B2VE00"/>
<comment type="similarity">
    <text evidence="2">Belongs to the cytidine and deoxycytidylate deaminase family. ADAT3 subfamily.</text>
</comment>
<evidence type="ECO:0000256" key="2">
    <source>
        <dbReference type="ARBA" id="ARBA00038160"/>
    </source>
</evidence>
<evidence type="ECO:0000256" key="3">
    <source>
        <dbReference type="SAM" id="MobiDB-lite"/>
    </source>
</evidence>
<evidence type="ECO:0000259" key="4">
    <source>
        <dbReference type="PROSITE" id="PS51747"/>
    </source>
</evidence>
<dbReference type="Proteomes" id="UP000031036">
    <property type="component" value="Unassembled WGS sequence"/>
</dbReference>